<evidence type="ECO:0000256" key="1">
    <source>
        <dbReference type="SAM" id="SignalP"/>
    </source>
</evidence>
<organism evidence="2 3">
    <name type="scientific">Glaciecola petra</name>
    <dbReference type="NCBI Taxonomy" id="3075602"/>
    <lineage>
        <taxon>Bacteria</taxon>
        <taxon>Pseudomonadati</taxon>
        <taxon>Pseudomonadota</taxon>
        <taxon>Gammaproteobacteria</taxon>
        <taxon>Alteromonadales</taxon>
        <taxon>Alteromonadaceae</taxon>
        <taxon>Glaciecola</taxon>
    </lineage>
</organism>
<dbReference type="Gene3D" id="3.40.190.10">
    <property type="entry name" value="Periplasmic binding protein-like II"/>
    <property type="match status" value="2"/>
</dbReference>
<dbReference type="SUPFAM" id="SSF53850">
    <property type="entry name" value="Periplasmic binding protein-like II"/>
    <property type="match status" value="1"/>
</dbReference>
<keyword evidence="3" id="KW-1185">Reference proteome</keyword>
<feature type="chain" id="PRO_5046629087" evidence="1">
    <location>
        <begin position="23"/>
        <end position="288"/>
    </location>
</feature>
<reference evidence="2 3" key="1">
    <citation type="submission" date="2023-09" db="EMBL/GenBank/DDBJ databases">
        <authorList>
            <person name="Rey-Velasco X."/>
        </authorList>
    </citation>
    <scope>NUCLEOTIDE SEQUENCE [LARGE SCALE GENOMIC DNA]</scope>
    <source>
        <strain evidence="2 3">P117</strain>
    </source>
</reference>
<dbReference type="RefSeq" id="WP_311367421.1">
    <property type="nucleotide sequence ID" value="NZ_JAVRHX010000001.1"/>
</dbReference>
<protein>
    <submittedName>
        <fullName evidence="2">Amino acid ABC transporter substrate-binding protein</fullName>
    </submittedName>
</protein>
<gene>
    <name evidence="2" type="ORF">RM552_03615</name>
</gene>
<comment type="caution">
    <text evidence="2">The sequence shown here is derived from an EMBL/GenBank/DDBJ whole genome shotgun (WGS) entry which is preliminary data.</text>
</comment>
<evidence type="ECO:0000313" key="3">
    <source>
        <dbReference type="Proteomes" id="UP001253545"/>
    </source>
</evidence>
<feature type="signal peptide" evidence="1">
    <location>
        <begin position="1"/>
        <end position="22"/>
    </location>
</feature>
<dbReference type="EMBL" id="JAVRHX010000001">
    <property type="protein sequence ID" value="MDT0593927.1"/>
    <property type="molecule type" value="Genomic_DNA"/>
</dbReference>
<name>A0ABU2ZMS3_9ALTE</name>
<accession>A0ABU2ZMS3</accession>
<keyword evidence="1" id="KW-0732">Signal</keyword>
<evidence type="ECO:0000313" key="2">
    <source>
        <dbReference type="EMBL" id="MDT0593927.1"/>
    </source>
</evidence>
<dbReference type="Proteomes" id="UP001253545">
    <property type="component" value="Unassembled WGS sequence"/>
</dbReference>
<sequence>MKSNNRFIVALFLILSSPAVMGAVWTIVYPQSEVDNDERYEFPLALLELSLQKTGVRYQLVPSSSPITQAKSIKRLEENLEINVLWSMTDLQRESQLRAIRIPITKGLIGWRVLLTHKDNPFLFTKIDSQADLLKFSPVQGIAWPDTKILQANGFNVITARDYIEATQSVNFQEADFFPRSVIEVMSELENTYSKNFRLKKNILIRYPAAQYFFTNKSNVTLANLLKTGMQRAIADGSYDELFMKHYGEVLERFNVEGADVYYLSNPLLPVLTPIEDKSLWYKPNALP</sequence>
<proteinExistence type="predicted"/>